<sequence>MTSYFSPEKQRLFDKLIVFQRKIIALEGNLLEEKKKAAEREDQIFLELCAVLDSFENIFNAMAEKDEILDKSSQRMLKSFRAIYRKLVRLLEANGIEQIEFPDGKSKIGLCKVIEARPQVGGKKGDIITIVRNGYRSQEQVLRPAEVITVDDE</sequence>
<evidence type="ECO:0000313" key="2">
    <source>
        <dbReference type="EMBL" id="VFK47687.1"/>
    </source>
</evidence>
<dbReference type="AlphaFoldDB" id="A0A450Z1P7"/>
<dbReference type="Pfam" id="PF01025">
    <property type="entry name" value="GrpE"/>
    <property type="match status" value="1"/>
</dbReference>
<dbReference type="Gene3D" id="2.30.22.10">
    <property type="entry name" value="Head domain of nucleotide exchange factor GrpE"/>
    <property type="match status" value="1"/>
</dbReference>
<dbReference type="EMBL" id="CAADFT010000091">
    <property type="protein sequence ID" value="VFK47687.1"/>
    <property type="molecule type" value="Genomic_DNA"/>
</dbReference>
<dbReference type="GO" id="GO:0051087">
    <property type="term" value="F:protein-folding chaperone binding"/>
    <property type="evidence" value="ECO:0007669"/>
    <property type="project" value="InterPro"/>
</dbReference>
<accession>A0A450Z1P7</accession>
<organism evidence="2">
    <name type="scientific">Candidatus Kentrum sp. TC</name>
    <dbReference type="NCBI Taxonomy" id="2126339"/>
    <lineage>
        <taxon>Bacteria</taxon>
        <taxon>Pseudomonadati</taxon>
        <taxon>Pseudomonadota</taxon>
        <taxon>Gammaproteobacteria</taxon>
        <taxon>Candidatus Kentrum</taxon>
    </lineage>
</organism>
<keyword evidence="2" id="KW-0346">Stress response</keyword>
<protein>
    <submittedName>
        <fullName evidence="2">Molecular chaperone GrpE (Heat shock protein)</fullName>
    </submittedName>
</protein>
<dbReference type="GO" id="GO:0000774">
    <property type="term" value="F:adenyl-nucleotide exchange factor activity"/>
    <property type="evidence" value="ECO:0007669"/>
    <property type="project" value="InterPro"/>
</dbReference>
<keyword evidence="1" id="KW-0143">Chaperone</keyword>
<dbReference type="EMBL" id="CAADFS010000103">
    <property type="protein sequence ID" value="VFK50417.1"/>
    <property type="molecule type" value="Genomic_DNA"/>
</dbReference>
<dbReference type="GO" id="GO:0042803">
    <property type="term" value="F:protein homodimerization activity"/>
    <property type="evidence" value="ECO:0007669"/>
    <property type="project" value="InterPro"/>
</dbReference>
<evidence type="ECO:0000313" key="3">
    <source>
        <dbReference type="EMBL" id="VFK50417.1"/>
    </source>
</evidence>
<dbReference type="GO" id="GO:0006457">
    <property type="term" value="P:protein folding"/>
    <property type="evidence" value="ECO:0007669"/>
    <property type="project" value="InterPro"/>
</dbReference>
<gene>
    <name evidence="3" type="ORF">BECKTC1821D_GA0114238_11033</name>
    <name evidence="2" type="ORF">BECKTC1821E_GA0114239_10913</name>
</gene>
<reference evidence="2" key="1">
    <citation type="submission" date="2019-02" db="EMBL/GenBank/DDBJ databases">
        <authorList>
            <person name="Gruber-Vodicka R. H."/>
            <person name="Seah K. B. B."/>
        </authorList>
    </citation>
    <scope>NUCLEOTIDE SEQUENCE</scope>
    <source>
        <strain evidence="3">BECK_BZ123</strain>
        <strain evidence="2">BECK_BZ125</strain>
    </source>
</reference>
<dbReference type="InterPro" id="IPR000740">
    <property type="entry name" value="GrpE"/>
</dbReference>
<name>A0A450Z1P7_9GAMM</name>
<dbReference type="InterPro" id="IPR009012">
    <property type="entry name" value="GrpE_head"/>
</dbReference>
<proteinExistence type="predicted"/>
<evidence type="ECO:0000256" key="1">
    <source>
        <dbReference type="ARBA" id="ARBA00023186"/>
    </source>
</evidence>